<feature type="transmembrane region" description="Helical" evidence="2">
    <location>
        <begin position="100"/>
        <end position="119"/>
    </location>
</feature>
<dbReference type="EMBL" id="NBWZ01000001">
    <property type="protein sequence ID" value="RFA08766.1"/>
    <property type="molecule type" value="Genomic_DNA"/>
</dbReference>
<reference evidence="3 4" key="1">
    <citation type="submission" date="2017-04" db="EMBL/GenBank/DDBJ databases">
        <title>Comparative genome analysis of Subtercola boreus.</title>
        <authorList>
            <person name="Cho Y.-J."/>
            <person name="Cho A."/>
            <person name="Kim O.-S."/>
            <person name="Lee J.-I."/>
        </authorList>
    </citation>
    <scope>NUCLEOTIDE SEQUENCE [LARGE SCALE GENOMIC DNA]</scope>
    <source>
        <strain evidence="3 4">K300</strain>
    </source>
</reference>
<name>A0A3E0VFN9_9MICO</name>
<protein>
    <submittedName>
        <fullName evidence="3">Uncharacterized protein</fullName>
    </submittedName>
</protein>
<dbReference type="InterPro" id="IPR017195">
    <property type="entry name" value="ABC_thiamin-permease_prd"/>
</dbReference>
<dbReference type="PIRSF" id="PIRSF037394">
    <property type="entry name" value="ABC_thiamine-permease_YkoE_prd"/>
    <property type="match status" value="1"/>
</dbReference>
<keyword evidence="2" id="KW-0812">Transmembrane</keyword>
<dbReference type="Pfam" id="PF09819">
    <property type="entry name" value="ABC_cobalt"/>
    <property type="match status" value="1"/>
</dbReference>
<dbReference type="OrthoDB" id="8017424at2"/>
<dbReference type="AlphaFoldDB" id="A0A3E0VFN9"/>
<keyword evidence="2" id="KW-0472">Membrane</keyword>
<feature type="transmembrane region" description="Helical" evidence="2">
    <location>
        <begin position="76"/>
        <end position="93"/>
    </location>
</feature>
<feature type="transmembrane region" description="Helical" evidence="2">
    <location>
        <begin position="148"/>
        <end position="171"/>
    </location>
</feature>
<organism evidence="3 4">
    <name type="scientific">Subtercola boreus</name>
    <dbReference type="NCBI Taxonomy" id="120213"/>
    <lineage>
        <taxon>Bacteria</taxon>
        <taxon>Bacillati</taxon>
        <taxon>Actinomycetota</taxon>
        <taxon>Actinomycetes</taxon>
        <taxon>Micrococcales</taxon>
        <taxon>Microbacteriaceae</taxon>
        <taxon>Subtercola</taxon>
    </lineage>
</organism>
<keyword evidence="2" id="KW-1133">Transmembrane helix</keyword>
<feature type="transmembrane region" description="Helical" evidence="2">
    <location>
        <begin position="125"/>
        <end position="141"/>
    </location>
</feature>
<evidence type="ECO:0000256" key="1">
    <source>
        <dbReference type="SAM" id="MobiDB-lite"/>
    </source>
</evidence>
<evidence type="ECO:0000256" key="2">
    <source>
        <dbReference type="SAM" id="Phobius"/>
    </source>
</evidence>
<feature type="region of interest" description="Disordered" evidence="1">
    <location>
        <begin position="1"/>
        <end position="25"/>
    </location>
</feature>
<dbReference type="Proteomes" id="UP000256486">
    <property type="component" value="Unassembled WGS sequence"/>
</dbReference>
<evidence type="ECO:0000313" key="4">
    <source>
        <dbReference type="Proteomes" id="UP000256486"/>
    </source>
</evidence>
<keyword evidence="4" id="KW-1185">Reference proteome</keyword>
<feature type="transmembrane region" description="Helical" evidence="2">
    <location>
        <begin position="177"/>
        <end position="199"/>
    </location>
</feature>
<sequence>MHATTADLRNTGSSTSGSDAGSGSGRGFGGRFRWRVVDIITASVIGVAAGLIFWAWGLAYNPVTTPLSAALPGLQGLFNGGWLFAGVLGGLIIRKPGAALYTELVAAIVSALIGTQWGITTLLSGAVQGLGAEIVFALFLYSSYRIWVALLAGVGAGIALSITDLTLSYPGSDTPFILIYSATSIVSGIVLAGLLSWLAMRGIAATGALNRFAAGRESRALV</sequence>
<comment type="caution">
    <text evidence="3">The sequence shown here is derived from an EMBL/GenBank/DDBJ whole genome shotgun (WGS) entry which is preliminary data.</text>
</comment>
<evidence type="ECO:0000313" key="3">
    <source>
        <dbReference type="EMBL" id="RFA08766.1"/>
    </source>
</evidence>
<gene>
    <name evidence="3" type="ORF">B7R54_05645</name>
</gene>
<accession>A0A3E0VFN9</accession>
<feature type="transmembrane region" description="Helical" evidence="2">
    <location>
        <begin position="36"/>
        <end position="56"/>
    </location>
</feature>
<dbReference type="RefSeq" id="WP_116414170.1">
    <property type="nucleotide sequence ID" value="NZ_NBWZ01000001.1"/>
</dbReference>
<proteinExistence type="predicted"/>